<keyword evidence="2" id="KW-1185">Reference proteome</keyword>
<dbReference type="Proteomes" id="UP001267878">
    <property type="component" value="Unassembled WGS sequence"/>
</dbReference>
<accession>A0ABU1VM62</accession>
<organism evidence="1 2">
    <name type="scientific">Agrilutibacter niabensis</name>
    <dbReference type="NCBI Taxonomy" id="380628"/>
    <lineage>
        <taxon>Bacteria</taxon>
        <taxon>Pseudomonadati</taxon>
        <taxon>Pseudomonadota</taxon>
        <taxon>Gammaproteobacteria</taxon>
        <taxon>Lysobacterales</taxon>
        <taxon>Lysobacteraceae</taxon>
        <taxon>Agrilutibacter</taxon>
    </lineage>
</organism>
<name>A0ABU1VM62_9GAMM</name>
<proteinExistence type="predicted"/>
<protein>
    <recommendedName>
        <fullName evidence="3">STAS/SEC14 domain-containing protein</fullName>
    </recommendedName>
</protein>
<evidence type="ECO:0000313" key="1">
    <source>
        <dbReference type="EMBL" id="MDR7098233.1"/>
    </source>
</evidence>
<dbReference type="EMBL" id="JAVDVW010000001">
    <property type="protein sequence ID" value="MDR7098233.1"/>
    <property type="molecule type" value="Genomic_DNA"/>
</dbReference>
<reference evidence="1 2" key="1">
    <citation type="submission" date="2023-07" db="EMBL/GenBank/DDBJ databases">
        <title>Sorghum-associated microbial communities from plants grown in Nebraska, USA.</title>
        <authorList>
            <person name="Schachtman D."/>
        </authorList>
    </citation>
    <scope>NUCLEOTIDE SEQUENCE [LARGE SCALE GENOMIC DNA]</scope>
    <source>
        <strain evidence="1 2">BE187</strain>
    </source>
</reference>
<comment type="caution">
    <text evidence="1">The sequence shown here is derived from an EMBL/GenBank/DDBJ whole genome shotgun (WGS) entry which is preliminary data.</text>
</comment>
<sequence>MSHAERVPFLVRFERKSPHLRVQVIGESTLENTLAYWRAIAEEMHSEPADSILLVDELLGEPLGQHEWLGLVEQMQGHGLERVRIAHVRPHGLELIEYCEIFAREAGFNARVFDDEHAAGLWLRYGET</sequence>
<dbReference type="RefSeq" id="WP_310051913.1">
    <property type="nucleotide sequence ID" value="NZ_JAVDVW010000001.1"/>
</dbReference>
<evidence type="ECO:0000313" key="2">
    <source>
        <dbReference type="Proteomes" id="UP001267878"/>
    </source>
</evidence>
<evidence type="ECO:0008006" key="3">
    <source>
        <dbReference type="Google" id="ProtNLM"/>
    </source>
</evidence>
<gene>
    <name evidence="1" type="ORF">J2X04_000580</name>
</gene>